<evidence type="ECO:0000259" key="1">
    <source>
        <dbReference type="PROSITE" id="PS00028"/>
    </source>
</evidence>
<name>A0A1R2AS81_9CILI</name>
<comment type="caution">
    <text evidence="2">The sequence shown here is derived from an EMBL/GenBank/DDBJ whole genome shotgun (WGS) entry which is preliminary data.</text>
</comment>
<accession>A0A1R2AS81</accession>
<dbReference type="Proteomes" id="UP000187209">
    <property type="component" value="Unassembled WGS sequence"/>
</dbReference>
<dbReference type="InterPro" id="IPR013087">
    <property type="entry name" value="Znf_C2H2_type"/>
</dbReference>
<proteinExistence type="predicted"/>
<evidence type="ECO:0000313" key="2">
    <source>
        <dbReference type="EMBL" id="OMJ67393.1"/>
    </source>
</evidence>
<keyword evidence="3" id="KW-1185">Reference proteome</keyword>
<dbReference type="AlphaFoldDB" id="A0A1R2AS81"/>
<dbReference type="EMBL" id="MPUH01001506">
    <property type="protein sequence ID" value="OMJ67393.1"/>
    <property type="molecule type" value="Genomic_DNA"/>
</dbReference>
<feature type="domain" description="C2H2-type" evidence="1">
    <location>
        <begin position="17"/>
        <end position="37"/>
    </location>
</feature>
<reference evidence="2 3" key="1">
    <citation type="submission" date="2016-11" db="EMBL/GenBank/DDBJ databases">
        <title>The macronuclear genome of Stentor coeruleus: a giant cell with tiny introns.</title>
        <authorList>
            <person name="Slabodnick M."/>
            <person name="Ruby J.G."/>
            <person name="Reiff S.B."/>
            <person name="Swart E.C."/>
            <person name="Gosai S."/>
            <person name="Prabakaran S."/>
            <person name="Witkowska E."/>
            <person name="Larue G.E."/>
            <person name="Fisher S."/>
            <person name="Freeman R.M."/>
            <person name="Gunawardena J."/>
            <person name="Chu W."/>
            <person name="Stover N.A."/>
            <person name="Gregory B.D."/>
            <person name="Nowacki M."/>
            <person name="Derisi J."/>
            <person name="Roy S.W."/>
            <person name="Marshall W.F."/>
            <person name="Sood P."/>
        </authorList>
    </citation>
    <scope>NUCLEOTIDE SEQUENCE [LARGE SCALE GENOMIC DNA]</scope>
    <source>
        <strain evidence="2">WM001</strain>
    </source>
</reference>
<organism evidence="2 3">
    <name type="scientific">Stentor coeruleus</name>
    <dbReference type="NCBI Taxonomy" id="5963"/>
    <lineage>
        <taxon>Eukaryota</taxon>
        <taxon>Sar</taxon>
        <taxon>Alveolata</taxon>
        <taxon>Ciliophora</taxon>
        <taxon>Postciliodesmatophora</taxon>
        <taxon>Heterotrichea</taxon>
        <taxon>Heterotrichida</taxon>
        <taxon>Stentoridae</taxon>
        <taxon>Stentor</taxon>
    </lineage>
</organism>
<evidence type="ECO:0000313" key="3">
    <source>
        <dbReference type="Proteomes" id="UP000187209"/>
    </source>
</evidence>
<dbReference type="PROSITE" id="PS00028">
    <property type="entry name" value="ZINC_FINGER_C2H2_1"/>
    <property type="match status" value="1"/>
</dbReference>
<gene>
    <name evidence="2" type="ORF">SteCoe_35462</name>
</gene>
<protein>
    <recommendedName>
        <fullName evidence="1">C2H2-type domain-containing protein</fullName>
    </recommendedName>
</protein>
<sequence>MFKCSTFKCLEPPIKQCSICREALFCNKCTIIHKDKHFEEKTQFIFKSIKFNLSKARLTRLRNNIKEFIINIELQKNNIIKEAIKIHKKIDYMIKSAFEQLDFMIKEYFDIYRKNKFKEKDIHKIQEIIKGKSKFEYPLFSDIEGILTKNIIIINHITKSVSRNKIQNEYGLFLEGHTNLVKSVAITNDNQFVIKP</sequence>